<feature type="domain" description="UBA" evidence="6">
    <location>
        <begin position="1"/>
        <end position="39"/>
    </location>
</feature>
<evidence type="ECO:0000313" key="8">
    <source>
        <dbReference type="EMBL" id="KAJ6646755.1"/>
    </source>
</evidence>
<dbReference type="PROSITE" id="PS50033">
    <property type="entry name" value="UBX"/>
    <property type="match status" value="1"/>
</dbReference>
<feature type="non-terminal residue" evidence="8">
    <location>
        <position position="514"/>
    </location>
</feature>
<dbReference type="InterPro" id="IPR012674">
    <property type="entry name" value="Calycin"/>
</dbReference>
<dbReference type="InterPro" id="IPR001012">
    <property type="entry name" value="UBX_dom"/>
</dbReference>
<dbReference type="InterPro" id="IPR015940">
    <property type="entry name" value="UBA"/>
</dbReference>
<evidence type="ECO:0000256" key="3">
    <source>
        <dbReference type="ARBA" id="ARBA00023054"/>
    </source>
</evidence>
<feature type="compositionally biased region" description="Polar residues" evidence="5">
    <location>
        <begin position="254"/>
        <end position="268"/>
    </location>
</feature>
<name>A0A9Q0NAG8_9DIPT</name>
<feature type="domain" description="UBX" evidence="7">
    <location>
        <begin position="84"/>
        <end position="160"/>
    </location>
</feature>
<keyword evidence="2" id="KW-0963">Cytoplasm</keyword>
<dbReference type="GO" id="GO:0031397">
    <property type="term" value="P:negative regulation of protein ubiquitination"/>
    <property type="evidence" value="ECO:0007669"/>
    <property type="project" value="TreeGrafter"/>
</dbReference>
<dbReference type="PANTHER" id="PTHR46340">
    <property type="entry name" value="UBX DOMAIN-CONTAINING PROTEIN 1"/>
    <property type="match status" value="1"/>
</dbReference>
<dbReference type="Gene3D" id="1.10.8.10">
    <property type="entry name" value="DNA helicase RuvA subunit, C-terminal domain"/>
    <property type="match status" value="1"/>
</dbReference>
<dbReference type="PANTHER" id="PTHR46340:SF1">
    <property type="entry name" value="UBX DOMAIN-CONTAINING PROTEIN 1"/>
    <property type="match status" value="1"/>
</dbReference>
<evidence type="ECO:0000259" key="6">
    <source>
        <dbReference type="PROSITE" id="PS50030"/>
    </source>
</evidence>
<dbReference type="SMART" id="SM00166">
    <property type="entry name" value="UBX"/>
    <property type="match status" value="1"/>
</dbReference>
<dbReference type="InterPro" id="IPR022272">
    <property type="entry name" value="Lipocalin_CS"/>
</dbReference>
<dbReference type="Proteomes" id="UP001151699">
    <property type="component" value="Chromosome A"/>
</dbReference>
<dbReference type="GO" id="GO:1903094">
    <property type="term" value="P:negative regulation of protein K48-linked deubiquitination"/>
    <property type="evidence" value="ECO:0007669"/>
    <property type="project" value="TreeGrafter"/>
</dbReference>
<dbReference type="InterPro" id="IPR029071">
    <property type="entry name" value="Ubiquitin-like_domsf"/>
</dbReference>
<dbReference type="OrthoDB" id="6728016at2759"/>
<feature type="compositionally biased region" description="Basic and acidic residues" evidence="5">
    <location>
        <begin position="466"/>
        <end position="482"/>
    </location>
</feature>
<keyword evidence="9" id="KW-1185">Reference proteome</keyword>
<comment type="subcellular location">
    <subcellularLocation>
        <location evidence="1">Cytoplasm</location>
    </subcellularLocation>
</comment>
<dbReference type="Pfam" id="PF00061">
    <property type="entry name" value="Lipocalin"/>
    <property type="match status" value="1"/>
</dbReference>
<reference evidence="8" key="1">
    <citation type="submission" date="2022-07" db="EMBL/GenBank/DDBJ databases">
        <authorList>
            <person name="Trinca V."/>
            <person name="Uliana J.V.C."/>
            <person name="Torres T.T."/>
            <person name="Ward R.J."/>
            <person name="Monesi N."/>
        </authorList>
    </citation>
    <scope>NUCLEOTIDE SEQUENCE</scope>
    <source>
        <strain evidence="8">HSMRA1968</strain>
        <tissue evidence="8">Whole embryos</tissue>
    </source>
</reference>
<evidence type="ECO:0000256" key="4">
    <source>
        <dbReference type="SAM" id="Coils"/>
    </source>
</evidence>
<dbReference type="Pfam" id="PF22562">
    <property type="entry name" value="UBA_7"/>
    <property type="match status" value="1"/>
</dbReference>
<evidence type="ECO:0000256" key="2">
    <source>
        <dbReference type="ARBA" id="ARBA00022490"/>
    </source>
</evidence>
<feature type="region of interest" description="Disordered" evidence="5">
    <location>
        <begin position="249"/>
        <end position="270"/>
    </location>
</feature>
<dbReference type="Gene3D" id="2.40.128.20">
    <property type="match status" value="1"/>
</dbReference>
<feature type="compositionally biased region" description="Acidic residues" evidence="5">
    <location>
        <begin position="491"/>
        <end position="500"/>
    </location>
</feature>
<dbReference type="GO" id="GO:0005737">
    <property type="term" value="C:cytoplasm"/>
    <property type="evidence" value="ECO:0007669"/>
    <property type="project" value="UniProtKB-SubCell"/>
</dbReference>
<dbReference type="SUPFAM" id="SSF50814">
    <property type="entry name" value="Lipocalins"/>
    <property type="match status" value="1"/>
</dbReference>
<protein>
    <submittedName>
        <fullName evidence="8">UBX domain-containing protein 1</fullName>
    </submittedName>
</protein>
<dbReference type="InterPro" id="IPR000566">
    <property type="entry name" value="Lipocln_cytosolic_FA-bd_dom"/>
</dbReference>
<dbReference type="AlphaFoldDB" id="A0A9Q0NAG8"/>
<dbReference type="SUPFAM" id="SSF54236">
    <property type="entry name" value="Ubiquitin-like"/>
    <property type="match status" value="1"/>
</dbReference>
<organism evidence="8 9">
    <name type="scientific">Pseudolycoriella hygida</name>
    <dbReference type="NCBI Taxonomy" id="35572"/>
    <lineage>
        <taxon>Eukaryota</taxon>
        <taxon>Metazoa</taxon>
        <taxon>Ecdysozoa</taxon>
        <taxon>Arthropoda</taxon>
        <taxon>Hexapoda</taxon>
        <taxon>Insecta</taxon>
        <taxon>Pterygota</taxon>
        <taxon>Neoptera</taxon>
        <taxon>Endopterygota</taxon>
        <taxon>Diptera</taxon>
        <taxon>Nematocera</taxon>
        <taxon>Sciaroidea</taxon>
        <taxon>Sciaridae</taxon>
        <taxon>Pseudolycoriella</taxon>
    </lineage>
</organism>
<feature type="region of interest" description="Disordered" evidence="5">
    <location>
        <begin position="466"/>
        <end position="514"/>
    </location>
</feature>
<dbReference type="GO" id="GO:0036435">
    <property type="term" value="F:K48-linked polyubiquitin modification-dependent protein binding"/>
    <property type="evidence" value="ECO:0007669"/>
    <property type="project" value="TreeGrafter"/>
</dbReference>
<dbReference type="EMBL" id="WJQU01000001">
    <property type="protein sequence ID" value="KAJ6646755.1"/>
    <property type="molecule type" value="Genomic_DNA"/>
</dbReference>
<gene>
    <name evidence="8" type="primary">ubxn1_0</name>
    <name evidence="8" type="ORF">Bhyg_01969</name>
</gene>
<keyword evidence="3 4" id="KW-0175">Coiled coil</keyword>
<accession>A0A9Q0NAG8</accession>
<dbReference type="GO" id="GO:0032435">
    <property type="term" value="P:negative regulation of proteasomal ubiquitin-dependent protein catabolic process"/>
    <property type="evidence" value="ECO:0007669"/>
    <property type="project" value="TreeGrafter"/>
</dbReference>
<evidence type="ECO:0000313" key="9">
    <source>
        <dbReference type="Proteomes" id="UP001151699"/>
    </source>
</evidence>
<sequence length="514" mass="58789">MSDLEALMAMGFPEERAEEALIETGCSGIDTAVEYLLVTTTADSAPQTSVEEKYLPESVQDNTIQSEIDEASNSSAMCTDRGTDADKSTRILVRLINGKTMSRVFNSQDKLRYIVNWVKLNSKTVNFGLMTNFPKKIFVEEDYNLTLQQLNLIPSAVLIVTNLEDWDDLKCYTQEDKNDKIRKVEEKRRKEEVDAQMKKLNEDRLALARVRAQIEDDKAARRFRWPNLYDNPNEPSGNQLQNVLQGLPRPRQVQGPTRPNQSTMSHTYSPGKCPYVQPIPDFDMTKFLGRWYAIEKTSTESSCLIYNFKKDVEEGEFLLEQTSERYPTSLNISYIFDYTGYLKAGKNSSKMVINFPLNIVGSSSFDVVMTDYKTYAGIFTCQNLFFLKRQSVTFLSRTNKLDKELLTKMRNLFEQNIGNIYLNTIRHDNCNEASSQILLKVKSHLESSINFSQSVTTVPSMTHFITNDKKESDPRGPVKYEITESSNAENIDTESDDAENFIDPRFSSDEKNIK</sequence>
<dbReference type="PROSITE" id="PS50030">
    <property type="entry name" value="UBA"/>
    <property type="match status" value="1"/>
</dbReference>
<comment type="caution">
    <text evidence="8">The sequence shown here is derived from an EMBL/GenBank/DDBJ whole genome shotgun (WGS) entry which is preliminary data.</text>
</comment>
<feature type="coiled-coil region" evidence="4">
    <location>
        <begin position="174"/>
        <end position="203"/>
    </location>
</feature>
<dbReference type="InterPro" id="IPR009060">
    <property type="entry name" value="UBA-like_sf"/>
</dbReference>
<evidence type="ECO:0000256" key="1">
    <source>
        <dbReference type="ARBA" id="ARBA00004496"/>
    </source>
</evidence>
<dbReference type="Gene3D" id="3.10.20.90">
    <property type="entry name" value="Phosphatidylinositol 3-kinase Catalytic Subunit, Chain A, domain 1"/>
    <property type="match status" value="1"/>
</dbReference>
<dbReference type="GO" id="GO:0005634">
    <property type="term" value="C:nucleus"/>
    <property type="evidence" value="ECO:0007669"/>
    <property type="project" value="TreeGrafter"/>
</dbReference>
<proteinExistence type="predicted"/>
<evidence type="ECO:0000256" key="5">
    <source>
        <dbReference type="SAM" id="MobiDB-lite"/>
    </source>
</evidence>
<dbReference type="PROSITE" id="PS00213">
    <property type="entry name" value="LIPOCALIN"/>
    <property type="match status" value="1"/>
</dbReference>
<dbReference type="Pfam" id="PF00789">
    <property type="entry name" value="UBX"/>
    <property type="match status" value="1"/>
</dbReference>
<dbReference type="SUPFAM" id="SSF46934">
    <property type="entry name" value="UBA-like"/>
    <property type="match status" value="1"/>
</dbReference>
<evidence type="ECO:0000259" key="7">
    <source>
        <dbReference type="PROSITE" id="PS50033"/>
    </source>
</evidence>